<keyword evidence="1" id="KW-0175">Coiled coil</keyword>
<comment type="caution">
    <text evidence="3">The sequence shown here is derived from an EMBL/GenBank/DDBJ whole genome shotgun (WGS) entry which is preliminary data.</text>
</comment>
<dbReference type="EMBL" id="FCNX02000013">
    <property type="protein sequence ID" value="SAK88290.1"/>
    <property type="molecule type" value="Genomic_DNA"/>
</dbReference>
<keyword evidence="2" id="KW-0812">Transmembrane</keyword>
<dbReference type="OrthoDB" id="9133050at2"/>
<gene>
    <name evidence="3" type="ORF">AWB77_04768</name>
</gene>
<reference evidence="3" key="1">
    <citation type="submission" date="2016-01" db="EMBL/GenBank/DDBJ databases">
        <authorList>
            <person name="Peeters C."/>
        </authorList>
    </citation>
    <scope>NUCLEOTIDE SEQUENCE</scope>
    <source>
        <strain evidence="3">LMG 29320</strain>
    </source>
</reference>
<keyword evidence="2" id="KW-0472">Membrane</keyword>
<sequence length="139" mass="15745">MSEFWNEGVKSIVTALGSVGTFWAGGRMWRQIDRRRQAESEGEANIVKADSAAQVEAISRFERLATLAEERAGRAEARELLAVQRADRAEELMRSAEQRADAADRRAQRAEAEVLELKTRIERLEKAIENRRESDVSRS</sequence>
<keyword evidence="2" id="KW-1133">Transmembrane helix</keyword>
<feature type="transmembrane region" description="Helical" evidence="2">
    <location>
        <begin position="12"/>
        <end position="29"/>
    </location>
</feature>
<evidence type="ECO:0000313" key="4">
    <source>
        <dbReference type="Proteomes" id="UP000054903"/>
    </source>
</evidence>
<evidence type="ECO:0000313" key="3">
    <source>
        <dbReference type="EMBL" id="SAK88290.1"/>
    </source>
</evidence>
<accession>A0A158D1S2</accession>
<dbReference type="RefSeq" id="WP_157694908.1">
    <property type="nucleotide sequence ID" value="NZ_FCNX02000013.1"/>
</dbReference>
<protein>
    <submittedName>
        <fullName evidence="3">Uncharacterized protein</fullName>
    </submittedName>
</protein>
<keyword evidence="4" id="KW-1185">Reference proteome</keyword>
<dbReference type="AlphaFoldDB" id="A0A158D1S2"/>
<evidence type="ECO:0000256" key="2">
    <source>
        <dbReference type="SAM" id="Phobius"/>
    </source>
</evidence>
<name>A0A158D1S2_9BURK</name>
<proteinExistence type="predicted"/>
<dbReference type="Proteomes" id="UP000054903">
    <property type="component" value="Unassembled WGS sequence"/>
</dbReference>
<organism evidence="3 4">
    <name type="scientific">Caballeronia fortuita</name>
    <dbReference type="NCBI Taxonomy" id="1777138"/>
    <lineage>
        <taxon>Bacteria</taxon>
        <taxon>Pseudomonadati</taxon>
        <taxon>Pseudomonadota</taxon>
        <taxon>Betaproteobacteria</taxon>
        <taxon>Burkholderiales</taxon>
        <taxon>Burkholderiaceae</taxon>
        <taxon>Caballeronia</taxon>
    </lineage>
</organism>
<dbReference type="STRING" id="1777138.AWB77_04768"/>
<feature type="coiled-coil region" evidence="1">
    <location>
        <begin position="86"/>
        <end position="134"/>
    </location>
</feature>
<evidence type="ECO:0000256" key="1">
    <source>
        <dbReference type="SAM" id="Coils"/>
    </source>
</evidence>